<feature type="coiled-coil region" evidence="6">
    <location>
        <begin position="31"/>
        <end position="58"/>
    </location>
</feature>
<dbReference type="InterPro" id="IPR019734">
    <property type="entry name" value="TPR_rpt"/>
</dbReference>
<dbReference type="InterPro" id="IPR056412">
    <property type="entry name" value="Ig_CycH"/>
</dbReference>
<gene>
    <name evidence="10" type="primary">ccmI</name>
    <name evidence="10" type="ORF">ENJ98_00660</name>
</gene>
<dbReference type="Gene3D" id="1.25.40.10">
    <property type="entry name" value="Tetratricopeptide repeat domain"/>
    <property type="match status" value="1"/>
</dbReference>
<evidence type="ECO:0000256" key="7">
    <source>
        <dbReference type="SAM" id="Phobius"/>
    </source>
</evidence>
<sequence length="414" mass="44535">MTFWIIVVLLLGLVLAVLLWALLRQRSEIVDEARERNIRVAREKLKELEAERQAGNLDEEAFIQAKAELEQELLEDTSVAEQRVSVSAFGQRVGAALLAVLLPAASLGLYFVLGTPEALDGSAATPMAGNPHEKGGKAPTMAEVQAALEKRVQEQPEDAEAWFMLGRIYASLQRFGDAANAYEKVAKLTDNHPQALIAWADALAMTQGGRLRGKPYELVKQALEQAPEDTTALWLAGQGAREAGDYQNAVYYWRQAEAGLADQPEYVQELRGLIAAAKKMAASQGIEVEDPGSSVDLKAVASGIELKVSLSPELKEKVKPDEPLFIFAKAVNGPPMPVAAIRLAAGELPATVTLNDSHLLRGGKLTDHKQLKIGARIARSGEPTAASGDLQSAEVVVETATGKSVELVIDRVVP</sequence>
<evidence type="ECO:0000256" key="5">
    <source>
        <dbReference type="PROSITE-ProRule" id="PRU00339"/>
    </source>
</evidence>
<dbReference type="InterPro" id="IPR056413">
    <property type="entry name" value="TPR_CcmH_CycH"/>
</dbReference>
<keyword evidence="4 5" id="KW-0802">TPR repeat</keyword>
<proteinExistence type="predicted"/>
<dbReference type="GO" id="GO:0017004">
    <property type="term" value="P:cytochrome complex assembly"/>
    <property type="evidence" value="ECO:0007669"/>
    <property type="project" value="UniProtKB-KW"/>
</dbReference>
<dbReference type="SUPFAM" id="SSF48452">
    <property type="entry name" value="TPR-like"/>
    <property type="match status" value="1"/>
</dbReference>
<dbReference type="NCBIfam" id="TIGR03142">
    <property type="entry name" value="cytochro_ccmI"/>
    <property type="match status" value="1"/>
</dbReference>
<keyword evidence="3" id="KW-0201">Cytochrome c-type biogenesis</keyword>
<evidence type="ECO:0000256" key="3">
    <source>
        <dbReference type="ARBA" id="ARBA00022748"/>
    </source>
</evidence>
<feature type="domain" description="Cytochrome c-type biogenesis protein H TPR" evidence="9">
    <location>
        <begin position="140"/>
        <end position="261"/>
    </location>
</feature>
<feature type="transmembrane region" description="Helical" evidence="7">
    <location>
        <begin position="93"/>
        <end position="113"/>
    </location>
</feature>
<dbReference type="Proteomes" id="UP000886100">
    <property type="component" value="Unassembled WGS sequence"/>
</dbReference>
<feature type="repeat" description="TPR" evidence="5">
    <location>
        <begin position="159"/>
        <end position="192"/>
    </location>
</feature>
<dbReference type="InterPro" id="IPR011990">
    <property type="entry name" value="TPR-like_helical_dom_sf"/>
</dbReference>
<accession>A0A7C5N8Z5</accession>
<dbReference type="PANTHER" id="PTHR47870">
    <property type="entry name" value="CYTOCHROME C-TYPE BIOGENESIS PROTEIN CCMH"/>
    <property type="match status" value="1"/>
</dbReference>
<keyword evidence="7" id="KW-0472">Membrane</keyword>
<dbReference type="Pfam" id="PF23892">
    <property type="entry name" value="Ig_CycH"/>
    <property type="match status" value="1"/>
</dbReference>
<dbReference type="PROSITE" id="PS50005">
    <property type="entry name" value="TPR"/>
    <property type="match status" value="1"/>
</dbReference>
<dbReference type="SMART" id="SM00028">
    <property type="entry name" value="TPR"/>
    <property type="match status" value="1"/>
</dbReference>
<dbReference type="PANTHER" id="PTHR47870:SF4">
    <property type="entry name" value="CYTOCHROME C-TYPE BIOGENESIS PROTEIN CYCH"/>
    <property type="match status" value="1"/>
</dbReference>
<protein>
    <submittedName>
        <fullName evidence="10">C-type cytochrome biogenesis protein CcmI</fullName>
    </submittedName>
</protein>
<evidence type="ECO:0000256" key="4">
    <source>
        <dbReference type="ARBA" id="ARBA00022803"/>
    </source>
</evidence>
<dbReference type="EMBL" id="DROM01000043">
    <property type="protein sequence ID" value="HHH12727.1"/>
    <property type="molecule type" value="Genomic_DNA"/>
</dbReference>
<keyword evidence="7" id="KW-0812">Transmembrane</keyword>
<dbReference type="GO" id="GO:0005886">
    <property type="term" value="C:plasma membrane"/>
    <property type="evidence" value="ECO:0007669"/>
    <property type="project" value="TreeGrafter"/>
</dbReference>
<reference evidence="10" key="1">
    <citation type="journal article" date="2020" name="mSystems">
        <title>Genome- and Community-Level Interaction Insights into Carbon Utilization and Element Cycling Functions of Hydrothermarchaeota in Hydrothermal Sediment.</title>
        <authorList>
            <person name="Zhou Z."/>
            <person name="Liu Y."/>
            <person name="Xu W."/>
            <person name="Pan J."/>
            <person name="Luo Z.H."/>
            <person name="Li M."/>
        </authorList>
    </citation>
    <scope>NUCLEOTIDE SEQUENCE [LARGE SCALE GENOMIC DNA]</scope>
    <source>
        <strain evidence="10">HyVt-535</strain>
    </source>
</reference>
<organism evidence="10">
    <name type="scientific">Thiolapillus brandeum</name>
    <dbReference type="NCBI Taxonomy" id="1076588"/>
    <lineage>
        <taxon>Bacteria</taxon>
        <taxon>Pseudomonadati</taxon>
        <taxon>Pseudomonadota</taxon>
        <taxon>Gammaproteobacteria</taxon>
        <taxon>Chromatiales</taxon>
        <taxon>Sedimenticolaceae</taxon>
        <taxon>Thiolapillus</taxon>
    </lineage>
</organism>
<keyword evidence="6" id="KW-0175">Coiled coil</keyword>
<feature type="domain" description="Cytochrome c-type biogenesis protein H Ig-like" evidence="8">
    <location>
        <begin position="304"/>
        <end position="410"/>
    </location>
</feature>
<dbReference type="GO" id="GO:0030313">
    <property type="term" value="C:cell envelope"/>
    <property type="evidence" value="ECO:0007669"/>
    <property type="project" value="UniProtKB-SubCell"/>
</dbReference>
<evidence type="ECO:0000313" key="10">
    <source>
        <dbReference type="EMBL" id="HHH12727.1"/>
    </source>
</evidence>
<comment type="subcellular location">
    <subcellularLocation>
        <location evidence="1">Cell envelope</location>
    </subcellularLocation>
</comment>
<evidence type="ECO:0000259" key="9">
    <source>
        <dbReference type="Pfam" id="PF23914"/>
    </source>
</evidence>
<dbReference type="AlphaFoldDB" id="A0A7C5N8Z5"/>
<evidence type="ECO:0000256" key="1">
    <source>
        <dbReference type="ARBA" id="ARBA00004196"/>
    </source>
</evidence>
<evidence type="ECO:0000259" key="8">
    <source>
        <dbReference type="Pfam" id="PF23892"/>
    </source>
</evidence>
<dbReference type="InterPro" id="IPR017560">
    <property type="entry name" value="Cyt_c_biogenesis_CcmI"/>
</dbReference>
<name>A0A7C5N8Z5_9GAMM</name>
<keyword evidence="2" id="KW-0677">Repeat</keyword>
<dbReference type="Pfam" id="PF23914">
    <property type="entry name" value="TPR_CcmH_CycH"/>
    <property type="match status" value="1"/>
</dbReference>
<feature type="transmembrane region" description="Helical" evidence="7">
    <location>
        <begin position="6"/>
        <end position="23"/>
    </location>
</feature>
<dbReference type="InterPro" id="IPR051263">
    <property type="entry name" value="C-type_cytochrome_biogenesis"/>
</dbReference>
<evidence type="ECO:0000256" key="2">
    <source>
        <dbReference type="ARBA" id="ARBA00022737"/>
    </source>
</evidence>
<evidence type="ECO:0000256" key="6">
    <source>
        <dbReference type="SAM" id="Coils"/>
    </source>
</evidence>
<comment type="caution">
    <text evidence="10">The sequence shown here is derived from an EMBL/GenBank/DDBJ whole genome shotgun (WGS) entry which is preliminary data.</text>
</comment>
<keyword evidence="7" id="KW-1133">Transmembrane helix</keyword>